<dbReference type="InterPro" id="IPR013747">
    <property type="entry name" value="ACP_syn_III_C"/>
</dbReference>
<evidence type="ECO:0000313" key="7">
    <source>
        <dbReference type="Proteomes" id="UP000516444"/>
    </source>
</evidence>
<dbReference type="Pfam" id="PF08545">
    <property type="entry name" value="ACP_syn_III"/>
    <property type="match status" value="1"/>
</dbReference>
<dbReference type="InterPro" id="IPR013751">
    <property type="entry name" value="ACP_syn_III_N"/>
</dbReference>
<dbReference type="Pfam" id="PF08541">
    <property type="entry name" value="ACP_syn_III_C"/>
    <property type="match status" value="1"/>
</dbReference>
<dbReference type="OrthoDB" id="9815506at2"/>
<feature type="domain" description="Beta-ketoacyl-[acyl-carrier-protein] synthase III C-terminal" evidence="4">
    <location>
        <begin position="243"/>
        <end position="331"/>
    </location>
</feature>
<dbReference type="CDD" id="cd00830">
    <property type="entry name" value="KAS_III"/>
    <property type="match status" value="1"/>
</dbReference>
<dbReference type="SUPFAM" id="SSF53901">
    <property type="entry name" value="Thiolase-like"/>
    <property type="match status" value="1"/>
</dbReference>
<name>A0A7G1NZ10_9ACTN</name>
<accession>A0A7G1NZ10</accession>
<feature type="domain" description="Beta-ketoacyl-[acyl-carrier-protein] synthase III N-terminal" evidence="5">
    <location>
        <begin position="116"/>
        <end position="188"/>
    </location>
</feature>
<proteinExistence type="predicted"/>
<protein>
    <submittedName>
        <fullName evidence="6">3-oxoacyl-[acyl-carrier-protein] synthase 3</fullName>
    </submittedName>
</protein>
<evidence type="ECO:0000256" key="3">
    <source>
        <dbReference type="ARBA" id="ARBA00023315"/>
    </source>
</evidence>
<keyword evidence="1" id="KW-0963">Cytoplasm</keyword>
<dbReference type="InterPro" id="IPR016039">
    <property type="entry name" value="Thiolase-like"/>
</dbReference>
<evidence type="ECO:0000256" key="2">
    <source>
        <dbReference type="ARBA" id="ARBA00022679"/>
    </source>
</evidence>
<gene>
    <name evidence="6" type="primary">fabH</name>
    <name evidence="6" type="ORF">GCM10017557_24500</name>
</gene>
<dbReference type="NCBIfam" id="NF006829">
    <property type="entry name" value="PRK09352.1"/>
    <property type="match status" value="1"/>
</dbReference>
<dbReference type="RefSeq" id="WP_055507534.1">
    <property type="nucleotide sequence ID" value="NZ_AP023440.1"/>
</dbReference>
<dbReference type="KEGG" id="sgm:GCM10017557_24500"/>
<dbReference type="EMBL" id="AP023440">
    <property type="protein sequence ID" value="BCL27591.1"/>
    <property type="molecule type" value="Genomic_DNA"/>
</dbReference>
<reference evidence="6 7" key="1">
    <citation type="journal article" date="2014" name="Int. J. Syst. Evol. Microbiol.">
        <title>Complete genome sequence of Corynebacterium casei LMG S-19264T (=DSM 44701T), isolated from a smear-ripened cheese.</title>
        <authorList>
            <consortium name="US DOE Joint Genome Institute (JGI-PGF)"/>
            <person name="Walter F."/>
            <person name="Albersmeier A."/>
            <person name="Kalinowski J."/>
            <person name="Ruckert C."/>
        </authorList>
    </citation>
    <scope>NUCLEOTIDE SEQUENCE [LARGE SCALE GENOMIC DNA]</scope>
    <source>
        <strain evidence="6 7">JCM 4677</strain>
    </source>
</reference>
<sequence>MPKWALTPVSPRSVALALPERVVTNEELCATLDTTPEWIEERTGIRERRFLEPHETVADLAVEAAEKALAAADVQAAAIDVLVVACTSPDWVMPSLGVTIAARLGIATPRIVDFTQHACASTVYGMYTAASLLQEPGLETALLVCAERGSGGTDPQDRVTRIFFGDAAGAAVLRKSEGPDGLLGYDLGNTYSDAVRMATPWRLNQEVPGSPTETPRTPYLHMDGSVVLREAMTRLPKSLNESLASAGVTVDEVSGFALHQASAKLVRQIGRMAGADPERVPVTADTLGNTASVSPLTSLWRLAHEGRARRADLLVIAAIGAGFLFGSLCFRLPEDVIAAEL</sequence>
<evidence type="ECO:0000259" key="5">
    <source>
        <dbReference type="Pfam" id="PF08545"/>
    </source>
</evidence>
<keyword evidence="2" id="KW-0808">Transferase</keyword>
<dbReference type="PANTHER" id="PTHR34069">
    <property type="entry name" value="3-OXOACYL-[ACYL-CARRIER-PROTEIN] SYNTHASE 3"/>
    <property type="match status" value="1"/>
</dbReference>
<organism evidence="6 7">
    <name type="scientific">Streptomyces aurantiacus</name>
    <dbReference type="NCBI Taxonomy" id="47760"/>
    <lineage>
        <taxon>Bacteria</taxon>
        <taxon>Bacillati</taxon>
        <taxon>Actinomycetota</taxon>
        <taxon>Actinomycetes</taxon>
        <taxon>Kitasatosporales</taxon>
        <taxon>Streptomycetaceae</taxon>
        <taxon>Streptomyces</taxon>
        <taxon>Streptomyces aurantiacus group</taxon>
    </lineage>
</organism>
<dbReference type="GO" id="GO:0006633">
    <property type="term" value="P:fatty acid biosynthetic process"/>
    <property type="evidence" value="ECO:0007669"/>
    <property type="project" value="InterPro"/>
</dbReference>
<dbReference type="GO" id="GO:0044550">
    <property type="term" value="P:secondary metabolite biosynthetic process"/>
    <property type="evidence" value="ECO:0007669"/>
    <property type="project" value="TreeGrafter"/>
</dbReference>
<dbReference type="AlphaFoldDB" id="A0A7G1NZ10"/>
<evidence type="ECO:0000256" key="1">
    <source>
        <dbReference type="ARBA" id="ARBA00022490"/>
    </source>
</evidence>
<keyword evidence="7" id="KW-1185">Reference proteome</keyword>
<evidence type="ECO:0000313" key="6">
    <source>
        <dbReference type="EMBL" id="BCL27591.1"/>
    </source>
</evidence>
<dbReference type="Proteomes" id="UP000516444">
    <property type="component" value="Chromosome"/>
</dbReference>
<dbReference type="Gene3D" id="3.40.47.10">
    <property type="match status" value="1"/>
</dbReference>
<dbReference type="PANTHER" id="PTHR34069:SF2">
    <property type="entry name" value="BETA-KETOACYL-[ACYL-CARRIER-PROTEIN] SYNTHASE III"/>
    <property type="match status" value="1"/>
</dbReference>
<evidence type="ECO:0000259" key="4">
    <source>
        <dbReference type="Pfam" id="PF08541"/>
    </source>
</evidence>
<keyword evidence="3" id="KW-0012">Acyltransferase</keyword>
<dbReference type="GO" id="GO:0004315">
    <property type="term" value="F:3-oxoacyl-[acyl-carrier-protein] synthase activity"/>
    <property type="evidence" value="ECO:0007669"/>
    <property type="project" value="InterPro"/>
</dbReference>